<dbReference type="VEuPathDB" id="FungiDB:PADG_12096"/>
<evidence type="ECO:0000313" key="2">
    <source>
        <dbReference type="EMBL" id="KGM91782.1"/>
    </source>
</evidence>
<name>A0A0A0HT19_PARBD</name>
<keyword evidence="3" id="KW-1185">Reference proteome</keyword>
<feature type="domain" description="Tf2-1-like SH3-like" evidence="1">
    <location>
        <begin position="32"/>
        <end position="93"/>
    </location>
</feature>
<dbReference type="RefSeq" id="XP_010761955.1">
    <property type="nucleotide sequence ID" value="XM_010763653.1"/>
</dbReference>
<sequence length="184" mass="22012">MREKIQKQLEKAKSAHKAYYDSKHSAKRFHVGDWVLLNAKNFRMLLPARKLDHKYVDHFQFIESWNTQAYKLSLPRSMRDIYPVFHISLLEQYNIRDYVSGSGNDPYIRLVAYRPISTKKRAFTTKMAEEQTVTRMTVTLQTPRDWELLYKYVKDAARQRKVLDWTLSTLKRRQDSAKSQNQKH</sequence>
<evidence type="ECO:0000313" key="3">
    <source>
        <dbReference type="Proteomes" id="UP000001628"/>
    </source>
</evidence>
<dbReference type="Proteomes" id="UP000001628">
    <property type="component" value="Unassembled WGS sequence"/>
</dbReference>
<organism evidence="2 3">
    <name type="scientific">Paracoccidioides brasiliensis (strain Pb18)</name>
    <dbReference type="NCBI Taxonomy" id="502780"/>
    <lineage>
        <taxon>Eukaryota</taxon>
        <taxon>Fungi</taxon>
        <taxon>Dikarya</taxon>
        <taxon>Ascomycota</taxon>
        <taxon>Pezizomycotina</taxon>
        <taxon>Eurotiomycetes</taxon>
        <taxon>Eurotiomycetidae</taxon>
        <taxon>Onygenales</taxon>
        <taxon>Ajellomycetaceae</taxon>
        <taxon>Paracoccidioides</taxon>
    </lineage>
</organism>
<dbReference type="EMBL" id="KN275964">
    <property type="protein sequence ID" value="KGM91782.1"/>
    <property type="molecule type" value="Genomic_DNA"/>
</dbReference>
<dbReference type="Pfam" id="PF24626">
    <property type="entry name" value="SH3_Tf2-1"/>
    <property type="match status" value="1"/>
</dbReference>
<dbReference type="STRING" id="502780.A0A0A0HT19"/>
<accession>A0A0A0HT19</accession>
<dbReference type="AlphaFoldDB" id="A0A0A0HT19"/>
<gene>
    <name evidence="2" type="ORF">PADG_12096</name>
</gene>
<dbReference type="GeneID" id="22587993"/>
<dbReference type="KEGG" id="pbn:PADG_12096"/>
<proteinExistence type="predicted"/>
<dbReference type="HOGENOM" id="CLU_1468631_0_0_1"/>
<dbReference type="InterPro" id="IPR056924">
    <property type="entry name" value="SH3_Tf2-1"/>
</dbReference>
<reference evidence="2 3" key="1">
    <citation type="journal article" date="2011" name="PLoS Genet.">
        <title>Comparative genomic analysis of human fungal pathogens causing paracoccidioidomycosis.</title>
        <authorList>
            <person name="Desjardins C.A."/>
            <person name="Champion M.D."/>
            <person name="Holder J.W."/>
            <person name="Muszewska A."/>
            <person name="Goldberg J."/>
            <person name="Bailao A.M."/>
            <person name="Brigido M.M."/>
            <person name="Ferreira M.E."/>
            <person name="Garcia A.M."/>
            <person name="Grynberg M."/>
            <person name="Gujja S."/>
            <person name="Heiman D.I."/>
            <person name="Henn M.R."/>
            <person name="Kodira C.D."/>
            <person name="Leon-Narvaez H."/>
            <person name="Longo L.V."/>
            <person name="Ma L.J."/>
            <person name="Malavazi I."/>
            <person name="Matsuo A.L."/>
            <person name="Morais F.V."/>
            <person name="Pereira M."/>
            <person name="Rodriguez-Brito S."/>
            <person name="Sakthikumar S."/>
            <person name="Salem-Izacc S.M."/>
            <person name="Sykes S.M."/>
            <person name="Teixeira M.M."/>
            <person name="Vallejo M.C."/>
            <person name="Walter M.E."/>
            <person name="Yandava C."/>
            <person name="Young S."/>
            <person name="Zeng Q."/>
            <person name="Zucker J."/>
            <person name="Felipe M.S."/>
            <person name="Goldman G.H."/>
            <person name="Haas B.J."/>
            <person name="McEwen J.G."/>
            <person name="Nino-Vega G."/>
            <person name="Puccia R."/>
            <person name="San-Blas G."/>
            <person name="Soares C.M."/>
            <person name="Birren B.W."/>
            <person name="Cuomo C.A."/>
        </authorList>
    </citation>
    <scope>NUCLEOTIDE SEQUENCE [LARGE SCALE GENOMIC DNA]</scope>
    <source>
        <strain evidence="2 3">Pb18</strain>
    </source>
</reference>
<evidence type="ECO:0000259" key="1">
    <source>
        <dbReference type="Pfam" id="PF24626"/>
    </source>
</evidence>
<dbReference type="eggNOG" id="KOG0017">
    <property type="taxonomic scope" value="Eukaryota"/>
</dbReference>
<dbReference type="InParanoid" id="A0A0A0HT19"/>
<protein>
    <recommendedName>
        <fullName evidence="1">Tf2-1-like SH3-like domain-containing protein</fullName>
    </recommendedName>
</protein>